<name>A0A538T0V2_UNCEI</name>
<dbReference type="CDD" id="cd04186">
    <property type="entry name" value="GT_2_like_c"/>
    <property type="match status" value="1"/>
</dbReference>
<dbReference type="Gene3D" id="3.90.550.10">
    <property type="entry name" value="Spore Coat Polysaccharide Biosynthesis Protein SpsA, Chain A"/>
    <property type="match status" value="1"/>
</dbReference>
<dbReference type="PANTHER" id="PTHR43179">
    <property type="entry name" value="RHAMNOSYLTRANSFERASE WBBL"/>
    <property type="match status" value="1"/>
</dbReference>
<gene>
    <name evidence="2" type="ORF">E6K76_11025</name>
</gene>
<evidence type="ECO:0000259" key="1">
    <source>
        <dbReference type="Pfam" id="PF00535"/>
    </source>
</evidence>
<dbReference type="EMBL" id="VBOW01000067">
    <property type="protein sequence ID" value="TMQ57268.1"/>
    <property type="molecule type" value="Genomic_DNA"/>
</dbReference>
<dbReference type="Proteomes" id="UP000316852">
    <property type="component" value="Unassembled WGS sequence"/>
</dbReference>
<dbReference type="SUPFAM" id="SSF53448">
    <property type="entry name" value="Nucleotide-diphospho-sugar transferases"/>
    <property type="match status" value="1"/>
</dbReference>
<feature type="domain" description="Glycosyltransferase 2-like" evidence="1">
    <location>
        <begin position="7"/>
        <end position="129"/>
    </location>
</feature>
<comment type="caution">
    <text evidence="2">The sequence shown here is derived from an EMBL/GenBank/DDBJ whole genome shotgun (WGS) entry which is preliminary data.</text>
</comment>
<protein>
    <submittedName>
        <fullName evidence="2">Glycosyltransferase family 2 protein</fullName>
    </submittedName>
</protein>
<dbReference type="InterPro" id="IPR001173">
    <property type="entry name" value="Glyco_trans_2-like"/>
</dbReference>
<sequence>MTAPDVSIIIVSWNTRDLLRDCLRAVEGSAGTATEMIVVDNASSDGSATMVRAEFPGVRTIENPGNRGFAKACNQGLTVARGRYRMLLNSDTRVNPDALARLVAFMDAHPRAGACGPQLRHFDGTLQPSGRAFPTLLAAVIAVTPVPMWVRRVTADRFERRDYSRACEVDELTGAALCLRGEALDQVGVLDEDFFFFGEDVDLCWRLHKAGWTVTYLPEALVLHGWGGSRGKVRERTSLLIQRAYVLLMRKHRPGLAPAVVTALSFVLTLLKAVRRALPAWARGGPRAALASLRVHRDELFWLCAR</sequence>
<dbReference type="InterPro" id="IPR029044">
    <property type="entry name" value="Nucleotide-diphossugar_trans"/>
</dbReference>
<evidence type="ECO:0000313" key="2">
    <source>
        <dbReference type="EMBL" id="TMQ57268.1"/>
    </source>
</evidence>
<evidence type="ECO:0000313" key="3">
    <source>
        <dbReference type="Proteomes" id="UP000316852"/>
    </source>
</evidence>
<dbReference type="Pfam" id="PF00535">
    <property type="entry name" value="Glycos_transf_2"/>
    <property type="match status" value="1"/>
</dbReference>
<proteinExistence type="predicted"/>
<dbReference type="GO" id="GO:0016740">
    <property type="term" value="F:transferase activity"/>
    <property type="evidence" value="ECO:0007669"/>
    <property type="project" value="UniProtKB-KW"/>
</dbReference>
<dbReference type="AlphaFoldDB" id="A0A538T0V2"/>
<organism evidence="2 3">
    <name type="scientific">Eiseniibacteriota bacterium</name>
    <dbReference type="NCBI Taxonomy" id="2212470"/>
    <lineage>
        <taxon>Bacteria</taxon>
        <taxon>Candidatus Eiseniibacteriota</taxon>
    </lineage>
</organism>
<accession>A0A538T0V2</accession>
<reference evidence="2 3" key="1">
    <citation type="journal article" date="2019" name="Nat. Microbiol.">
        <title>Mediterranean grassland soil C-N compound turnover is dependent on rainfall and depth, and is mediated by genomically divergent microorganisms.</title>
        <authorList>
            <person name="Diamond S."/>
            <person name="Andeer P.F."/>
            <person name="Li Z."/>
            <person name="Crits-Christoph A."/>
            <person name="Burstein D."/>
            <person name="Anantharaman K."/>
            <person name="Lane K.R."/>
            <person name="Thomas B.C."/>
            <person name="Pan C."/>
            <person name="Northen T.R."/>
            <person name="Banfield J.F."/>
        </authorList>
    </citation>
    <scope>NUCLEOTIDE SEQUENCE [LARGE SCALE GENOMIC DNA]</scope>
    <source>
        <strain evidence="2">WS_6</strain>
    </source>
</reference>
<keyword evidence="2" id="KW-0808">Transferase</keyword>
<dbReference type="PANTHER" id="PTHR43179:SF7">
    <property type="entry name" value="RHAMNOSYLTRANSFERASE WBBL"/>
    <property type="match status" value="1"/>
</dbReference>